<dbReference type="eggNOG" id="arCOG06180">
    <property type="taxonomic scope" value="Archaea"/>
</dbReference>
<dbReference type="KEGG" id="nou:Natoc_3178"/>
<dbReference type="OrthoDB" id="205713at2157"/>
<reference evidence="2 3" key="1">
    <citation type="submission" date="2012-11" db="EMBL/GenBank/DDBJ databases">
        <title>FINISHED of Natronococcus occultus SP4, DSM 3396.</title>
        <authorList>
            <consortium name="DOE Joint Genome Institute"/>
            <person name="Eisen J."/>
            <person name="Huntemann M."/>
            <person name="Wei C.-L."/>
            <person name="Han J."/>
            <person name="Detter J.C."/>
            <person name="Han C."/>
            <person name="Tapia R."/>
            <person name="Chen A."/>
            <person name="Kyrpides N."/>
            <person name="Mavromatis K."/>
            <person name="Markowitz V."/>
            <person name="Szeto E."/>
            <person name="Ivanova N."/>
            <person name="Mikhailova N."/>
            <person name="Ovchinnikova G."/>
            <person name="Pagani I."/>
            <person name="Pati A."/>
            <person name="Goodwin L."/>
            <person name="Nordberg H.P."/>
            <person name="Cantor M.N."/>
            <person name="Hua S.X."/>
            <person name="Woyke T."/>
            <person name="Eisen J."/>
            <person name="Klenk H.-P."/>
            <person name="Klenk H.-P."/>
        </authorList>
    </citation>
    <scope>NUCLEOTIDE SEQUENCE [LARGE SCALE GENOMIC DNA]</scope>
    <source>
        <strain evidence="2 3">SP4</strain>
    </source>
</reference>
<dbReference type="eggNOG" id="arCOG02087">
    <property type="taxonomic scope" value="Archaea"/>
</dbReference>
<keyword evidence="3" id="KW-1185">Reference proteome</keyword>
<dbReference type="SUPFAM" id="SSF49464">
    <property type="entry name" value="Carboxypeptidase regulatory domain-like"/>
    <property type="match status" value="1"/>
</dbReference>
<dbReference type="STRING" id="694430.Natoc_3178"/>
<dbReference type="Gene3D" id="2.60.40.1120">
    <property type="entry name" value="Carboxypeptidase-like, regulatory domain"/>
    <property type="match status" value="1"/>
</dbReference>
<gene>
    <name evidence="2" type="ORF">Natoc_3178</name>
</gene>
<evidence type="ECO:0000313" key="3">
    <source>
        <dbReference type="Proteomes" id="UP000010878"/>
    </source>
</evidence>
<proteinExistence type="predicted"/>
<protein>
    <recommendedName>
        <fullName evidence="4">Carboxypeptidase regulatory-like domain-containing protein</fullName>
    </recommendedName>
</protein>
<dbReference type="AlphaFoldDB" id="L0K0V3"/>
<dbReference type="InterPro" id="IPR008969">
    <property type="entry name" value="CarboxyPept-like_regulatory"/>
</dbReference>
<sequence length="306" mass="32688">MRMNRREFAAAGVSLSALLAGCTDTEDDGSDETDGPESTGDDAVDEDGSASDADDSSDENGPDAESDTEDGPDAESDDEDEPESTESGEANESDEDVDRDDEIHEDESINGEVSLSAAAERHLAVERHTFTWGDEPPHEFCEVHLMLANASGAEVTATVTARLYDAEGNELSSTTEAGADGPEPGADDAVYSFELNNCADAAAYELELDDVEADDEGGEPVERHLFRVVVQDEFGEPIDHATVTLEERGLGGWGETETVDDHGVAEFEFQSGEYVLVVAAEEYPTLEEGVELTGNTEYTATLRADD</sequence>
<evidence type="ECO:0008006" key="4">
    <source>
        <dbReference type="Google" id="ProtNLM"/>
    </source>
</evidence>
<organism evidence="2 3">
    <name type="scientific">Natronococcus occultus SP4</name>
    <dbReference type="NCBI Taxonomy" id="694430"/>
    <lineage>
        <taxon>Archaea</taxon>
        <taxon>Methanobacteriati</taxon>
        <taxon>Methanobacteriota</taxon>
        <taxon>Stenosarchaea group</taxon>
        <taxon>Halobacteria</taxon>
        <taxon>Halobacteriales</taxon>
        <taxon>Natrialbaceae</taxon>
        <taxon>Natronococcus</taxon>
    </lineage>
</organism>
<dbReference type="PROSITE" id="PS51257">
    <property type="entry name" value="PROKAR_LIPOPROTEIN"/>
    <property type="match status" value="1"/>
</dbReference>
<accession>L0K0V3</accession>
<feature type="region of interest" description="Disordered" evidence="1">
    <location>
        <begin position="21"/>
        <end position="113"/>
    </location>
</feature>
<dbReference type="Proteomes" id="UP000010878">
    <property type="component" value="Chromosome"/>
</dbReference>
<name>L0K0V3_9EURY</name>
<evidence type="ECO:0000256" key="1">
    <source>
        <dbReference type="SAM" id="MobiDB-lite"/>
    </source>
</evidence>
<feature type="compositionally biased region" description="Acidic residues" evidence="1">
    <location>
        <begin position="24"/>
        <end position="109"/>
    </location>
</feature>
<dbReference type="HOGENOM" id="CLU_907979_0_0_2"/>
<evidence type="ECO:0000313" key="2">
    <source>
        <dbReference type="EMBL" id="AGB38917.1"/>
    </source>
</evidence>
<dbReference type="EMBL" id="CP003929">
    <property type="protein sequence ID" value="AGB38917.1"/>
    <property type="molecule type" value="Genomic_DNA"/>
</dbReference>